<feature type="DNA-binding region" description="OmpR/PhoB-type" evidence="3">
    <location>
        <begin position="1"/>
        <end position="101"/>
    </location>
</feature>
<dbReference type="PANTHER" id="PTHR47691:SF3">
    <property type="entry name" value="HTH-TYPE TRANSCRIPTIONAL REGULATOR RV0890C-RELATED"/>
    <property type="match status" value="1"/>
</dbReference>
<comment type="similarity">
    <text evidence="1">Belongs to the AfsR/DnrI/RedD regulatory family.</text>
</comment>
<dbReference type="InterPro" id="IPR036388">
    <property type="entry name" value="WH-like_DNA-bd_sf"/>
</dbReference>
<organism evidence="5 6">
    <name type="scientific">Nocardiopsis dassonvillei (strain ATCC 23218 / DSM 43111 / CIP 107115 / JCM 7437 / KCTC 9190 / NBRC 14626 / NCTC 10488 / NRRL B-5397 / IMRU 509)</name>
    <name type="common">Actinomadura dassonvillei</name>
    <dbReference type="NCBI Taxonomy" id="446468"/>
    <lineage>
        <taxon>Bacteria</taxon>
        <taxon>Bacillati</taxon>
        <taxon>Actinomycetota</taxon>
        <taxon>Actinomycetes</taxon>
        <taxon>Streptosporangiales</taxon>
        <taxon>Nocardiopsidaceae</taxon>
        <taxon>Nocardiopsis</taxon>
    </lineage>
</organism>
<dbReference type="Proteomes" id="UP000002219">
    <property type="component" value="Chromosome 1"/>
</dbReference>
<dbReference type="STRING" id="446468.Ndas_2898"/>
<dbReference type="GO" id="GO:0006355">
    <property type="term" value="P:regulation of DNA-templated transcription"/>
    <property type="evidence" value="ECO:0007669"/>
    <property type="project" value="InterPro"/>
</dbReference>
<dbReference type="PRINTS" id="PR00364">
    <property type="entry name" value="DISEASERSIST"/>
</dbReference>
<dbReference type="SUPFAM" id="SSF48452">
    <property type="entry name" value="TPR-like"/>
    <property type="match status" value="2"/>
</dbReference>
<dbReference type="Gene3D" id="1.10.10.10">
    <property type="entry name" value="Winged helix-like DNA-binding domain superfamily/Winged helix DNA-binding domain"/>
    <property type="match status" value="1"/>
</dbReference>
<dbReference type="InterPro" id="IPR016032">
    <property type="entry name" value="Sig_transdc_resp-reg_C-effctor"/>
</dbReference>
<dbReference type="Gene3D" id="3.40.50.300">
    <property type="entry name" value="P-loop containing nucleotide triphosphate hydrolases"/>
    <property type="match status" value="1"/>
</dbReference>
<dbReference type="InterPro" id="IPR011990">
    <property type="entry name" value="TPR-like_helical_dom_sf"/>
</dbReference>
<protein>
    <submittedName>
        <fullName evidence="5">Transcriptional regulator, winged helix family</fullName>
    </submittedName>
</protein>
<evidence type="ECO:0000256" key="2">
    <source>
        <dbReference type="ARBA" id="ARBA00023125"/>
    </source>
</evidence>
<evidence type="ECO:0000256" key="1">
    <source>
        <dbReference type="ARBA" id="ARBA00005820"/>
    </source>
</evidence>
<evidence type="ECO:0000313" key="5">
    <source>
        <dbReference type="EMBL" id="ADH68309.1"/>
    </source>
</evidence>
<sequence>MRFSILGPLAVHDATGRPVAIGGARLRTLLTLLLLRPGQRIANDELTDAVWAGSPPAAAGNALQALVSRLRRALGEGARIDGDASGYRLAVEPGQVDLAEFESLVRRGRAGLVAGRAADAARDLGEALALWRGPALSDLTAHGLAEDTALRLAETRRAALEDRLTALADLGLYAEVLPEAEALCRSEPHREGPLALLVRALAATGRTADALAAYERFRSHLADELGLDPSPQLRDLHLRLLRGELDASPAAAPSAPPPAPAPPLRLPASLTSFVPRDTEVDTAVDLLIRERLVTLLGPGGAGKTRLAIESASALAARAPSLLSRGGWFVELASRAAADVPQALASALELREHAVLQARSAAPNAPAALVPLLERVVSFVGDRHVLLVLDNCEHIVEEVASAVATLLARCPGLRILATSREPLGVPGEQLLTVPSLDMPPEGASADRAAACSSVVLFAERAAAVRPGFRVTPDNAAHVVRVVRELDGLPLALELAAARLRSMSTAQLADRLRDRFRLLTGGARSTLPRHRTLRAVVDWSWDLLDEPERRLLRRLSIFAGGATLEAVERVCADPGTEGEIGGHDAWTVLFALVDKSLVIAENPDRDDTPPRYRQLETVRAYAAERLASSGEEERVRDAHARHVRDLWRWADPLLRGPRQGELLARLAAEADNCGAAVRWAVERRDAGLALDLVECTQWYWTLCGSWRQLHQWAVDVLDMVGDRVPEGRAVAYASCLFQRADTTTDHESVLERIREVEAVLEEAGQRAEEHPMLVYGLVYRALLEGTTGAAHERLAAAADQADPWMRALVGVLLSLFDAVNGRTGRSMERANAALEQFRACGDTWGECQALVQAVDLYRFEDLDRCRDLLTLGVRRTEEAGLEALDWMFRVRRAQVLTDLGDLEAAREDLRGLLGSERPVEKEQMVLLRLAEGQWLREAGEPDAAREVLDRAGEDLKGLGGFSPVYVEAGWRTLYTTVAWRAGDTGEAWEHARRAWRLADHGLGPVCAEVLDTFAVMAVGHDPRRGAWLLACAEVLRGMPDTATPLVVRARESARRELGGREYDLVLAGVRDVGADRIRGLVDAWLAEGAPGGAERP</sequence>
<dbReference type="eggNOG" id="COG3629">
    <property type="taxonomic scope" value="Bacteria"/>
</dbReference>
<dbReference type="SUPFAM" id="SSF52540">
    <property type="entry name" value="P-loop containing nucleoside triphosphate hydrolases"/>
    <property type="match status" value="1"/>
</dbReference>
<dbReference type="AlphaFoldDB" id="D7B0S4"/>
<dbReference type="eggNOG" id="COG3903">
    <property type="taxonomic scope" value="Bacteria"/>
</dbReference>
<dbReference type="HOGENOM" id="CLU_004665_1_3_11"/>
<feature type="domain" description="OmpR/PhoB-type" evidence="4">
    <location>
        <begin position="1"/>
        <end position="101"/>
    </location>
</feature>
<keyword evidence="6" id="KW-1185">Reference proteome</keyword>
<dbReference type="Pfam" id="PF25872">
    <property type="entry name" value="HTH_77"/>
    <property type="match status" value="1"/>
</dbReference>
<reference evidence="5 6" key="1">
    <citation type="journal article" date="2010" name="Stand. Genomic Sci.">
        <title>Complete genome sequence of Nocardiopsis dassonvillei type strain (IMRU 509).</title>
        <authorList>
            <person name="Sun H."/>
            <person name="Lapidus A."/>
            <person name="Nolan M."/>
            <person name="Lucas S."/>
            <person name="Del Rio T.G."/>
            <person name="Tice H."/>
            <person name="Cheng J.F."/>
            <person name="Tapia R."/>
            <person name="Han C."/>
            <person name="Goodwin L."/>
            <person name="Pitluck S."/>
            <person name="Pagani I."/>
            <person name="Ivanova N."/>
            <person name="Mavromatis K."/>
            <person name="Mikhailova N."/>
            <person name="Pati A."/>
            <person name="Chen A."/>
            <person name="Palaniappan K."/>
            <person name="Land M."/>
            <person name="Hauser L."/>
            <person name="Chang Y.J."/>
            <person name="Jeffries C.D."/>
            <person name="Djao O.D."/>
            <person name="Rohde M."/>
            <person name="Sikorski J."/>
            <person name="Goker M."/>
            <person name="Woyke T."/>
            <person name="Bristow J."/>
            <person name="Eisen J.A."/>
            <person name="Markowitz V."/>
            <person name="Hugenholtz P."/>
            <person name="Kyrpides N.C."/>
            <person name="Klenk H.P."/>
        </authorList>
    </citation>
    <scope>NUCLEOTIDE SEQUENCE [LARGE SCALE GENOMIC DNA]</scope>
    <source>
        <strain evidence="6">ATCC 23218 / DSM 43111 / CIP 107115 / JCM 7437 / KCTC 9190 / NBRC 14626 / NCTC 10488 / NRRL B-5397 / IMRU 509</strain>
    </source>
</reference>
<dbReference type="InterPro" id="IPR027417">
    <property type="entry name" value="P-loop_NTPase"/>
</dbReference>
<dbReference type="CDD" id="cd15831">
    <property type="entry name" value="BTAD"/>
    <property type="match status" value="1"/>
</dbReference>
<dbReference type="RefSeq" id="WP_013153916.1">
    <property type="nucleotide sequence ID" value="NC_014210.1"/>
</dbReference>
<keyword evidence="2 3" id="KW-0238">DNA-binding</keyword>
<proteinExistence type="inferred from homology"/>
<dbReference type="SMART" id="SM00862">
    <property type="entry name" value="Trans_reg_C"/>
    <property type="match status" value="1"/>
</dbReference>
<name>D7B0S4_NOCDD</name>
<dbReference type="OrthoDB" id="3194665at2"/>
<dbReference type="PANTHER" id="PTHR47691">
    <property type="entry name" value="REGULATOR-RELATED"/>
    <property type="match status" value="1"/>
</dbReference>
<dbReference type="Pfam" id="PF00486">
    <property type="entry name" value="Trans_reg_C"/>
    <property type="match status" value="1"/>
</dbReference>
<dbReference type="Pfam" id="PF03704">
    <property type="entry name" value="BTAD"/>
    <property type="match status" value="1"/>
</dbReference>
<gene>
    <name evidence="5" type="ordered locus">Ndas_2898</name>
</gene>
<evidence type="ECO:0000259" key="4">
    <source>
        <dbReference type="PROSITE" id="PS51755"/>
    </source>
</evidence>
<dbReference type="InterPro" id="IPR005158">
    <property type="entry name" value="BTAD"/>
</dbReference>
<dbReference type="GO" id="GO:0000160">
    <property type="term" value="P:phosphorelay signal transduction system"/>
    <property type="evidence" value="ECO:0007669"/>
    <property type="project" value="InterPro"/>
</dbReference>
<dbReference type="InterPro" id="IPR058852">
    <property type="entry name" value="HTH_77"/>
</dbReference>
<accession>D7B0S4</accession>
<dbReference type="GO" id="GO:0003677">
    <property type="term" value="F:DNA binding"/>
    <property type="evidence" value="ECO:0007669"/>
    <property type="project" value="UniProtKB-UniRule"/>
</dbReference>
<dbReference type="SUPFAM" id="SSF46894">
    <property type="entry name" value="C-terminal effector domain of the bipartite response regulators"/>
    <property type="match status" value="1"/>
</dbReference>
<dbReference type="EMBL" id="CP002040">
    <property type="protein sequence ID" value="ADH68309.1"/>
    <property type="molecule type" value="Genomic_DNA"/>
</dbReference>
<dbReference type="GeneID" id="91485454"/>
<dbReference type="SMART" id="SM01043">
    <property type="entry name" value="BTAD"/>
    <property type="match status" value="1"/>
</dbReference>
<evidence type="ECO:0000313" key="6">
    <source>
        <dbReference type="Proteomes" id="UP000002219"/>
    </source>
</evidence>
<dbReference type="PROSITE" id="PS51755">
    <property type="entry name" value="OMPR_PHOB"/>
    <property type="match status" value="1"/>
</dbReference>
<dbReference type="Gene3D" id="1.25.40.10">
    <property type="entry name" value="Tetratricopeptide repeat domain"/>
    <property type="match status" value="2"/>
</dbReference>
<dbReference type="InterPro" id="IPR001867">
    <property type="entry name" value="OmpR/PhoB-type_DNA-bd"/>
</dbReference>
<dbReference type="KEGG" id="nda:Ndas_2898"/>
<evidence type="ECO:0000256" key="3">
    <source>
        <dbReference type="PROSITE-ProRule" id="PRU01091"/>
    </source>
</evidence>